<gene>
    <name evidence="1" type="ORF">PGLA2088_LOCUS47377</name>
</gene>
<name>A0A813LNV5_POLGL</name>
<organism evidence="1 2">
    <name type="scientific">Polarella glacialis</name>
    <name type="common">Dinoflagellate</name>
    <dbReference type="NCBI Taxonomy" id="89957"/>
    <lineage>
        <taxon>Eukaryota</taxon>
        <taxon>Sar</taxon>
        <taxon>Alveolata</taxon>
        <taxon>Dinophyceae</taxon>
        <taxon>Suessiales</taxon>
        <taxon>Suessiaceae</taxon>
        <taxon>Polarella</taxon>
    </lineage>
</organism>
<reference evidence="1" key="1">
    <citation type="submission" date="2021-02" db="EMBL/GenBank/DDBJ databases">
        <authorList>
            <person name="Dougan E. K."/>
            <person name="Rhodes N."/>
            <person name="Thang M."/>
            <person name="Chan C."/>
        </authorList>
    </citation>
    <scope>NUCLEOTIDE SEQUENCE</scope>
</reference>
<dbReference type="EMBL" id="CAJNNW010036461">
    <property type="protein sequence ID" value="CAE8734594.1"/>
    <property type="molecule type" value="Genomic_DNA"/>
</dbReference>
<dbReference type="Proteomes" id="UP000626109">
    <property type="component" value="Unassembled WGS sequence"/>
</dbReference>
<comment type="caution">
    <text evidence="1">The sequence shown here is derived from an EMBL/GenBank/DDBJ whole genome shotgun (WGS) entry which is preliminary data.</text>
</comment>
<protein>
    <submittedName>
        <fullName evidence="1">Uncharacterized protein</fullName>
    </submittedName>
</protein>
<sequence length="79" mass="8551">MAGVRITLRGGHIQVIGSDMFPGLHKRLESEVLLSAFGLKSAFGQLSDARHQFQSAARARQALIRESQGTFSLGAQVLE</sequence>
<proteinExistence type="predicted"/>
<evidence type="ECO:0000313" key="2">
    <source>
        <dbReference type="Proteomes" id="UP000626109"/>
    </source>
</evidence>
<dbReference type="AlphaFoldDB" id="A0A813LNV5"/>
<accession>A0A813LNV5</accession>
<evidence type="ECO:0000313" key="1">
    <source>
        <dbReference type="EMBL" id="CAE8734594.1"/>
    </source>
</evidence>